<feature type="transmembrane region" description="Helical" evidence="1">
    <location>
        <begin position="62"/>
        <end position="92"/>
    </location>
</feature>
<evidence type="ECO:0008006" key="4">
    <source>
        <dbReference type="Google" id="ProtNLM"/>
    </source>
</evidence>
<dbReference type="PATRIC" id="fig|1128398.3.peg.1062"/>
<keyword evidence="1" id="KW-1133">Transmembrane helix</keyword>
<evidence type="ECO:0000313" key="2">
    <source>
        <dbReference type="EMBL" id="AFS78074.1"/>
    </source>
</evidence>
<sequence>MTRMKRHFLTLTYFLEIVISILIAVQVLLGTFELLRGIYIEYIIKVNQPVTYIQFEAFLGQALLLVVGLELIIMLVTHTPGSVIEALLYAIARKMLLIPKTSNSMVQIVLGVIAIAGLFIIKNHLIPKDQSIAHKDQSVTQDE</sequence>
<gene>
    <name evidence="2" type="ordered locus">Curi_c10600</name>
</gene>
<feature type="transmembrane region" description="Helical" evidence="1">
    <location>
        <begin position="7"/>
        <end position="29"/>
    </location>
</feature>
<dbReference type="HOGENOM" id="CLU_129179_0_0_9"/>
<accession>K0AXZ3</accession>
<reference evidence="2 3" key="1">
    <citation type="journal article" date="2012" name="PLoS ONE">
        <title>The purine-utilizing bacterium Clostridium acidurici 9a: a genome-guided metabolic reconsideration.</title>
        <authorList>
            <person name="Hartwich K."/>
            <person name="Poehlein A."/>
            <person name="Daniel R."/>
        </authorList>
    </citation>
    <scope>NUCLEOTIDE SEQUENCE [LARGE SCALE GENOMIC DNA]</scope>
    <source>
        <strain evidence="3">ATCC 7906 / DSM 604 / BCRC 14475 / CIP 104303 / KCTC 5404 / NCIMB 10678 / 9a</strain>
    </source>
</reference>
<dbReference type="STRING" id="1128398.Curi_c10600"/>
<dbReference type="EMBL" id="CP003326">
    <property type="protein sequence ID" value="AFS78074.1"/>
    <property type="molecule type" value="Genomic_DNA"/>
</dbReference>
<protein>
    <recommendedName>
        <fullName evidence="4">Transporter</fullName>
    </recommendedName>
</protein>
<name>K0AXZ3_GOTA9</name>
<dbReference type="Proteomes" id="UP000006094">
    <property type="component" value="Chromosome"/>
</dbReference>
<organism evidence="2 3">
    <name type="scientific">Gottschalkia acidurici (strain ATCC 7906 / DSM 604 / BCRC 14475 / CIP 104303 / KCTC 5404 / NCIMB 10678 / 9a)</name>
    <name type="common">Clostridium acidurici</name>
    <dbReference type="NCBI Taxonomy" id="1128398"/>
    <lineage>
        <taxon>Bacteria</taxon>
        <taxon>Bacillati</taxon>
        <taxon>Bacillota</taxon>
        <taxon>Tissierellia</taxon>
        <taxon>Tissierellales</taxon>
        <taxon>Gottschalkiaceae</taxon>
        <taxon>Gottschalkia</taxon>
    </lineage>
</organism>
<dbReference type="KEGG" id="cad:Curi_c10600"/>
<dbReference type="AlphaFoldDB" id="K0AXZ3"/>
<keyword evidence="1" id="KW-0812">Transmembrane</keyword>
<keyword evidence="1" id="KW-0472">Membrane</keyword>
<evidence type="ECO:0000256" key="1">
    <source>
        <dbReference type="SAM" id="Phobius"/>
    </source>
</evidence>
<keyword evidence="3" id="KW-1185">Reference proteome</keyword>
<dbReference type="eggNOG" id="ENOG5033080">
    <property type="taxonomic scope" value="Bacteria"/>
</dbReference>
<feature type="transmembrane region" description="Helical" evidence="1">
    <location>
        <begin position="104"/>
        <end position="121"/>
    </location>
</feature>
<evidence type="ECO:0000313" key="3">
    <source>
        <dbReference type="Proteomes" id="UP000006094"/>
    </source>
</evidence>
<dbReference type="OrthoDB" id="1696956at2"/>
<proteinExistence type="predicted"/>